<dbReference type="STRING" id="1125876.SAMN05443292_1034"/>
<proteinExistence type="predicted"/>
<dbReference type="OrthoDB" id="1113003at2"/>
<organism evidence="1 2">
    <name type="scientific">Halpernia frigidisoli</name>
    <dbReference type="NCBI Taxonomy" id="1125876"/>
    <lineage>
        <taxon>Bacteria</taxon>
        <taxon>Pseudomonadati</taxon>
        <taxon>Bacteroidota</taxon>
        <taxon>Flavobacteriia</taxon>
        <taxon>Flavobacteriales</taxon>
        <taxon>Weeksellaceae</taxon>
        <taxon>Chryseobacterium group</taxon>
        <taxon>Halpernia</taxon>
    </lineage>
</organism>
<name>A0A1I3EEK0_9FLAO</name>
<protein>
    <recommendedName>
        <fullName evidence="3">BioF2-like acetyltransferase domain-containing protein</fullName>
    </recommendedName>
</protein>
<accession>A0A1I3EEK0</accession>
<dbReference type="RefSeq" id="WP_090079030.1">
    <property type="nucleotide sequence ID" value="NZ_FOQT01000001.1"/>
</dbReference>
<dbReference type="AlphaFoldDB" id="A0A1I3EEK0"/>
<keyword evidence="2" id="KW-1185">Reference proteome</keyword>
<dbReference type="EMBL" id="FOQT01000001">
    <property type="protein sequence ID" value="SFH97359.1"/>
    <property type="molecule type" value="Genomic_DNA"/>
</dbReference>
<evidence type="ECO:0000313" key="2">
    <source>
        <dbReference type="Proteomes" id="UP000198931"/>
    </source>
</evidence>
<evidence type="ECO:0000313" key="1">
    <source>
        <dbReference type="EMBL" id="SFH97359.1"/>
    </source>
</evidence>
<reference evidence="1 2" key="1">
    <citation type="submission" date="2016-10" db="EMBL/GenBank/DDBJ databases">
        <authorList>
            <person name="de Groot N.N."/>
        </authorList>
    </citation>
    <scope>NUCLEOTIDE SEQUENCE [LARGE SCALE GENOMIC DNA]</scope>
    <source>
        <strain evidence="1 2">DSM 26000</strain>
    </source>
</reference>
<evidence type="ECO:0008006" key="3">
    <source>
        <dbReference type="Google" id="ProtNLM"/>
    </source>
</evidence>
<dbReference type="Proteomes" id="UP000198931">
    <property type="component" value="Unassembled WGS sequence"/>
</dbReference>
<gene>
    <name evidence="1" type="ORF">SAMN05443292_1034</name>
</gene>
<sequence length="297" mass="35293">MIKILNYSEIDFKKYSECLIHSKQYKYSAEKVFLDITSHRRWDLLVLNDYESVMPIPFVKKWGFKFVINPKLCQQLGVFSIEDNREINDLFLEFLEKKYIIWYYAFNAKNVFSKPLATKKNYYIAPDNYENVRQNYSPKRKRKLRLDQEVLDNSFVSKEIDIKIALDFIEKSISKIIRSKDLRSFLSLFEQLHQNKGLEFYGFFFHKKLINLIAIEVSEKTVALLGTFNDPNFIKTGGSSILIDEVLKKYISTKAFDFEGSEISSVEEFFRGFRPELEHYPYLQNSKIEILRSKIFN</sequence>